<evidence type="ECO:0000256" key="1">
    <source>
        <dbReference type="SAM" id="MobiDB-lite"/>
    </source>
</evidence>
<reference evidence="2 3" key="1">
    <citation type="submission" date="2021-01" db="EMBL/GenBank/DDBJ databases">
        <title>Genomic Encyclopedia of Type Strains, Phase IV (KMG-IV): sequencing the most valuable type-strain genomes for metagenomic binning, comparative biology and taxonomic classification.</title>
        <authorList>
            <person name="Goeker M."/>
        </authorList>
    </citation>
    <scope>NUCLEOTIDE SEQUENCE [LARGE SCALE GENOMIC DNA]</scope>
    <source>
        <strain evidence="2 3">DSM 28236</strain>
    </source>
</reference>
<feature type="compositionally biased region" description="Polar residues" evidence="1">
    <location>
        <begin position="32"/>
        <end position="48"/>
    </location>
</feature>
<evidence type="ECO:0000313" key="2">
    <source>
        <dbReference type="EMBL" id="MBM7644210.1"/>
    </source>
</evidence>
<accession>A0ABS2PW20</accession>
<keyword evidence="3" id="KW-1185">Reference proteome</keyword>
<evidence type="ECO:0000313" key="3">
    <source>
        <dbReference type="Proteomes" id="UP000808914"/>
    </source>
</evidence>
<comment type="caution">
    <text evidence="2">The sequence shown here is derived from an EMBL/GenBank/DDBJ whole genome shotgun (WGS) entry which is preliminary data.</text>
</comment>
<name>A0ABS2PW20_9BACL</name>
<dbReference type="EMBL" id="JAFBER010000001">
    <property type="protein sequence ID" value="MBM7644210.1"/>
    <property type="molecule type" value="Genomic_DNA"/>
</dbReference>
<proteinExistence type="predicted"/>
<dbReference type="RefSeq" id="WP_205002157.1">
    <property type="nucleotide sequence ID" value="NZ_JAFBER010000001.1"/>
</dbReference>
<gene>
    <name evidence="2" type="ORF">JOD45_000401</name>
</gene>
<sequence>MADKKEKIEVDELRLYEPTNYDEVMANEDQDTTANITDSMSDQLNSES</sequence>
<feature type="region of interest" description="Disordered" evidence="1">
    <location>
        <begin position="23"/>
        <end position="48"/>
    </location>
</feature>
<protein>
    <submittedName>
        <fullName evidence="2">Uncharacterized protein</fullName>
    </submittedName>
</protein>
<organism evidence="2 3">
    <name type="scientific">Scopulibacillus daqui</name>
    <dbReference type="NCBI Taxonomy" id="1469162"/>
    <lineage>
        <taxon>Bacteria</taxon>
        <taxon>Bacillati</taxon>
        <taxon>Bacillota</taxon>
        <taxon>Bacilli</taxon>
        <taxon>Bacillales</taxon>
        <taxon>Sporolactobacillaceae</taxon>
        <taxon>Scopulibacillus</taxon>
    </lineage>
</organism>
<dbReference type="Proteomes" id="UP000808914">
    <property type="component" value="Unassembled WGS sequence"/>
</dbReference>